<dbReference type="GO" id="GO:0004674">
    <property type="term" value="F:protein serine/threonine kinase activity"/>
    <property type="evidence" value="ECO:0007669"/>
    <property type="project" value="TreeGrafter"/>
</dbReference>
<evidence type="ECO:0000256" key="1">
    <source>
        <dbReference type="ARBA" id="ARBA00004613"/>
    </source>
</evidence>
<reference evidence="6 7" key="1">
    <citation type="submission" date="2020-11" db="EMBL/GenBank/DDBJ databases">
        <title>Kefir isolates.</title>
        <authorList>
            <person name="Marcisauskas S."/>
            <person name="Kim Y."/>
            <person name="Blasche S."/>
        </authorList>
    </citation>
    <scope>NUCLEOTIDE SEQUENCE [LARGE SCALE GENOMIC DNA]</scope>
    <source>
        <strain evidence="6 7">KR</strain>
    </source>
</reference>
<dbReference type="PROSITE" id="PS50234">
    <property type="entry name" value="VWFA"/>
    <property type="match status" value="1"/>
</dbReference>
<dbReference type="PANTHER" id="PTHR47763:SF1">
    <property type="entry name" value="DUF659 DOMAIN-CONTAINING PROTEIN"/>
    <property type="match status" value="1"/>
</dbReference>
<dbReference type="SUPFAM" id="SSF53300">
    <property type="entry name" value="vWA-like"/>
    <property type="match status" value="1"/>
</dbReference>
<accession>A0A9P6VZ54</accession>
<keyword evidence="7" id="KW-1185">Reference proteome</keyword>
<dbReference type="Gene3D" id="3.40.50.410">
    <property type="entry name" value="von Willebrand factor, type A domain"/>
    <property type="match status" value="1"/>
</dbReference>
<evidence type="ECO:0000313" key="7">
    <source>
        <dbReference type="Proteomes" id="UP000777482"/>
    </source>
</evidence>
<dbReference type="EMBL" id="PUHQ01000055">
    <property type="protein sequence ID" value="KAG0659294.1"/>
    <property type="molecule type" value="Genomic_DNA"/>
</dbReference>
<dbReference type="InterPro" id="IPR002035">
    <property type="entry name" value="VWF_A"/>
</dbReference>
<proteinExistence type="predicted"/>
<keyword evidence="3" id="KW-0732">Signal</keyword>
<organism evidence="6 7">
    <name type="scientific">Rhodotorula mucilaginosa</name>
    <name type="common">Yeast</name>
    <name type="synonym">Rhodotorula rubra</name>
    <dbReference type="NCBI Taxonomy" id="5537"/>
    <lineage>
        <taxon>Eukaryota</taxon>
        <taxon>Fungi</taxon>
        <taxon>Dikarya</taxon>
        <taxon>Basidiomycota</taxon>
        <taxon>Pucciniomycotina</taxon>
        <taxon>Microbotryomycetes</taxon>
        <taxon>Sporidiobolales</taxon>
        <taxon>Sporidiobolaceae</taxon>
        <taxon>Rhodotorula</taxon>
    </lineage>
</organism>
<protein>
    <recommendedName>
        <fullName evidence="5">VWFA domain-containing protein</fullName>
    </recommendedName>
</protein>
<dbReference type="Proteomes" id="UP000777482">
    <property type="component" value="Unassembled WGS sequence"/>
</dbReference>
<feature type="compositionally biased region" description="Low complexity" evidence="4">
    <location>
        <begin position="375"/>
        <end position="391"/>
    </location>
</feature>
<feature type="compositionally biased region" description="Low complexity" evidence="4">
    <location>
        <begin position="35"/>
        <end position="45"/>
    </location>
</feature>
<dbReference type="InterPro" id="IPR052969">
    <property type="entry name" value="Thr-specific_kinase-like"/>
</dbReference>
<gene>
    <name evidence="6" type="ORF">C6P46_005224</name>
</gene>
<name>A0A9P6VZ54_RHOMI</name>
<dbReference type="GO" id="GO:0005737">
    <property type="term" value="C:cytoplasm"/>
    <property type="evidence" value="ECO:0007669"/>
    <property type="project" value="TreeGrafter"/>
</dbReference>
<dbReference type="InterPro" id="IPR036465">
    <property type="entry name" value="vWFA_dom_sf"/>
</dbReference>
<evidence type="ECO:0000313" key="6">
    <source>
        <dbReference type="EMBL" id="KAG0659294.1"/>
    </source>
</evidence>
<evidence type="ECO:0000256" key="3">
    <source>
        <dbReference type="ARBA" id="ARBA00022729"/>
    </source>
</evidence>
<feature type="region of interest" description="Disordered" evidence="4">
    <location>
        <begin position="370"/>
        <end position="391"/>
    </location>
</feature>
<dbReference type="OrthoDB" id="301415at2759"/>
<dbReference type="Pfam" id="PF25106">
    <property type="entry name" value="VWA_4"/>
    <property type="match status" value="1"/>
</dbReference>
<feature type="domain" description="VWFA" evidence="5">
    <location>
        <begin position="54"/>
        <end position="267"/>
    </location>
</feature>
<keyword evidence="2" id="KW-0964">Secreted</keyword>
<evidence type="ECO:0000259" key="5">
    <source>
        <dbReference type="PROSITE" id="PS50234"/>
    </source>
</evidence>
<feature type="region of interest" description="Disordered" evidence="4">
    <location>
        <begin position="23"/>
        <end position="45"/>
    </location>
</feature>
<evidence type="ECO:0000256" key="4">
    <source>
        <dbReference type="SAM" id="MobiDB-lite"/>
    </source>
</evidence>
<dbReference type="InterPro" id="IPR056861">
    <property type="entry name" value="HMCN1-like_VWA"/>
</dbReference>
<evidence type="ECO:0000256" key="2">
    <source>
        <dbReference type="ARBA" id="ARBA00022525"/>
    </source>
</evidence>
<comment type="subcellular location">
    <subcellularLocation>
        <location evidence="1">Secreted</location>
    </subcellularLocation>
</comment>
<comment type="caution">
    <text evidence="6">The sequence shown here is derived from an EMBL/GenBank/DDBJ whole genome shotgun (WGS) entry which is preliminary data.</text>
</comment>
<dbReference type="PANTHER" id="PTHR47763">
    <property type="entry name" value="ALPHA-PROTEIN KINASE VWKA"/>
    <property type="match status" value="1"/>
</dbReference>
<sequence>MNAEMLDALGGIETKPFGAFNPANGAVGGQGGGQQQPAYAAQRQQPQQNTNILDLVFILDCTGSMGSYIASATKNIELICENIVHSGSLPSADCLRIGLVAYRDYPPQDNSYVTKSFPFTSSVPTMKEQLKSLYASGGGDGPEAVTAGIKAALELDWRQDATKMCVLIADAPCHGIGEYGDGFPQGGPDGEDPLVLTRQMAAAGIPLFVVACEPALSGYQFGLDLFRAFTVITSALLVPLTTASLLSHVIVGSALEHLEMERLIHEVGQAVAERIHAGLQTVDDVARELHERLLLRGEETKQLKFESIHRETDETRHNVEVFVNAPDLQTAKPQLKKIRGSRFTEKYLQSRYNSSFSRSSAYSDIIYPSLPPRHGSTPTSSSSASSAGSMLSTSPTRKVISEFKPFSASGLMSVAEAPLGIANENLPSAGAQTMADDEVEKLAQSVELRFAGISLEQAKRITIASAWRTAPPRA</sequence>
<dbReference type="AlphaFoldDB" id="A0A9P6VZ54"/>